<name>A0A161XG34_9CLOT</name>
<dbReference type="AlphaFoldDB" id="A0A161XG34"/>
<keyword evidence="2" id="KW-1185">Reference proteome</keyword>
<reference evidence="1 2" key="1">
    <citation type="submission" date="2016-04" db="EMBL/GenBank/DDBJ databases">
        <title>Genome sequence of Clostridium magnum DSM 2767.</title>
        <authorList>
            <person name="Poehlein A."/>
            <person name="Uhlig R."/>
            <person name="Fischer R."/>
            <person name="Bahl H."/>
            <person name="Daniel R."/>
        </authorList>
    </citation>
    <scope>NUCLEOTIDE SEQUENCE [LARGE SCALE GENOMIC DNA]</scope>
    <source>
        <strain evidence="1 2">DSM 2767</strain>
    </source>
</reference>
<sequence length="57" mass="6530">MKIIIMNCSREGIWYKNKIGKTYTVQKENTKDYIVTTKDAGGKLGHVLKQDAEVIEK</sequence>
<protein>
    <submittedName>
        <fullName evidence="1">Uncharacterized protein</fullName>
    </submittedName>
</protein>
<dbReference type="EMBL" id="LWAE01000001">
    <property type="protein sequence ID" value="KZL93536.1"/>
    <property type="molecule type" value="Genomic_DNA"/>
</dbReference>
<proteinExistence type="predicted"/>
<comment type="caution">
    <text evidence="1">The sequence shown here is derived from an EMBL/GenBank/DDBJ whole genome shotgun (WGS) entry which is preliminary data.</text>
</comment>
<dbReference type="Proteomes" id="UP000076603">
    <property type="component" value="Unassembled WGS sequence"/>
</dbReference>
<accession>A0A161XG34</accession>
<evidence type="ECO:0000313" key="2">
    <source>
        <dbReference type="Proteomes" id="UP000076603"/>
    </source>
</evidence>
<evidence type="ECO:0000313" key="1">
    <source>
        <dbReference type="EMBL" id="KZL93536.1"/>
    </source>
</evidence>
<dbReference type="PATRIC" id="fig|1121326.3.peg.537"/>
<gene>
    <name evidence="1" type="ORF">CLMAG_05820</name>
</gene>
<dbReference type="STRING" id="1121326.CLMAG_05820"/>
<dbReference type="RefSeq" id="WP_169809783.1">
    <property type="nucleotide sequence ID" value="NZ_FQXL01000031.1"/>
</dbReference>
<organism evidence="1 2">
    <name type="scientific">Clostridium magnum DSM 2767</name>
    <dbReference type="NCBI Taxonomy" id="1121326"/>
    <lineage>
        <taxon>Bacteria</taxon>
        <taxon>Bacillati</taxon>
        <taxon>Bacillota</taxon>
        <taxon>Clostridia</taxon>
        <taxon>Eubacteriales</taxon>
        <taxon>Clostridiaceae</taxon>
        <taxon>Clostridium</taxon>
    </lineage>
</organism>